<keyword evidence="1" id="KW-0472">Membrane</keyword>
<dbReference type="Gene3D" id="2.130.10.10">
    <property type="entry name" value="YVTN repeat-like/Quinoprotein amine dehydrogenase"/>
    <property type="match status" value="1"/>
</dbReference>
<dbReference type="PANTHER" id="PTHR34512">
    <property type="entry name" value="CELL SURFACE PROTEIN"/>
    <property type="match status" value="1"/>
</dbReference>
<dbReference type="RefSeq" id="WP_223092152.1">
    <property type="nucleotide sequence ID" value="NZ_CP061913.1"/>
</dbReference>
<proteinExistence type="predicted"/>
<dbReference type="Proteomes" id="UP001589608">
    <property type="component" value="Unassembled WGS sequence"/>
</dbReference>
<dbReference type="InterPro" id="IPR002372">
    <property type="entry name" value="PQQ_rpt_dom"/>
</dbReference>
<organism evidence="3 4">
    <name type="scientific">Dactylosporangium vinaceum</name>
    <dbReference type="NCBI Taxonomy" id="53362"/>
    <lineage>
        <taxon>Bacteria</taxon>
        <taxon>Bacillati</taxon>
        <taxon>Actinomycetota</taxon>
        <taxon>Actinomycetes</taxon>
        <taxon>Micromonosporales</taxon>
        <taxon>Micromonosporaceae</taxon>
        <taxon>Dactylosporangium</taxon>
    </lineage>
</organism>
<feature type="domain" description="Pyrrolo-quinoline quinone repeat" evidence="2">
    <location>
        <begin position="16"/>
        <end position="133"/>
    </location>
</feature>
<keyword evidence="1" id="KW-0812">Transmembrane</keyword>
<dbReference type="InterPro" id="IPR015943">
    <property type="entry name" value="WD40/YVTN_repeat-like_dom_sf"/>
</dbReference>
<dbReference type="PANTHER" id="PTHR34512:SF30">
    <property type="entry name" value="OUTER MEMBRANE PROTEIN ASSEMBLY FACTOR BAMB"/>
    <property type="match status" value="1"/>
</dbReference>
<dbReference type="InterPro" id="IPR011047">
    <property type="entry name" value="Quinoprotein_ADH-like_sf"/>
</dbReference>
<dbReference type="InterPro" id="IPR018391">
    <property type="entry name" value="PQQ_b-propeller_rpt"/>
</dbReference>
<dbReference type="Pfam" id="PF13360">
    <property type="entry name" value="PQQ_2"/>
    <property type="match status" value="2"/>
</dbReference>
<dbReference type="SUPFAM" id="SSF50998">
    <property type="entry name" value="Quinoprotein alcohol dehydrogenase-like"/>
    <property type="match status" value="1"/>
</dbReference>
<dbReference type="PROSITE" id="PS51318">
    <property type="entry name" value="TAT"/>
    <property type="match status" value="1"/>
</dbReference>
<evidence type="ECO:0000256" key="1">
    <source>
        <dbReference type="SAM" id="Phobius"/>
    </source>
</evidence>
<sequence>MTMTRRTLLRAAGVVGGAAAVGGALVWYGGRGTPPAPPGHDEKPRWRVPAADQPDALLLAGDTLLALGNGLTGFAADTGATRWSHDLGRNAILPGRVRTAPIKVAGDTFAYRTQEGGTSQIRTANPLDGTERTRRDFAQYVGDLAPTGSGLVVAVTDGADGRGLSGFTGAADTWRHPLAAADGPFDLLGEGATVYSAGRALVAFDAAAGTVKWSAPAADGHVFGRPVAHGPLVAAVGMQYVDDDYLYRLETVFVFDAASGTLRWQYDAPDDLADAPPLVTGRGIVAVHEDGTLTGLDPDTGAKRWTYVWDFADIIALGDFVYVATADGVAQVDPVDGRRLKLLDEPNAYKLAGRETRLCVAAGDSLAGYDV</sequence>
<evidence type="ECO:0000313" key="4">
    <source>
        <dbReference type="Proteomes" id="UP001589608"/>
    </source>
</evidence>
<evidence type="ECO:0000259" key="2">
    <source>
        <dbReference type="Pfam" id="PF13360"/>
    </source>
</evidence>
<dbReference type="EMBL" id="JBHMCA010000047">
    <property type="protein sequence ID" value="MFB9446427.1"/>
    <property type="molecule type" value="Genomic_DNA"/>
</dbReference>
<evidence type="ECO:0000313" key="3">
    <source>
        <dbReference type="EMBL" id="MFB9446427.1"/>
    </source>
</evidence>
<feature type="domain" description="Pyrrolo-quinoline quinone repeat" evidence="2">
    <location>
        <begin position="172"/>
        <end position="306"/>
    </location>
</feature>
<name>A0ABV5MC41_9ACTN</name>
<gene>
    <name evidence="3" type="ORF">ACFFTR_25355</name>
</gene>
<keyword evidence="1" id="KW-1133">Transmembrane helix</keyword>
<reference evidence="3 4" key="1">
    <citation type="submission" date="2024-09" db="EMBL/GenBank/DDBJ databases">
        <authorList>
            <person name="Sun Q."/>
            <person name="Mori K."/>
        </authorList>
    </citation>
    <scope>NUCLEOTIDE SEQUENCE [LARGE SCALE GENOMIC DNA]</scope>
    <source>
        <strain evidence="3 4">JCM 3307</strain>
    </source>
</reference>
<feature type="transmembrane region" description="Helical" evidence="1">
    <location>
        <begin position="7"/>
        <end position="28"/>
    </location>
</feature>
<dbReference type="SMART" id="SM00564">
    <property type="entry name" value="PQQ"/>
    <property type="match status" value="3"/>
</dbReference>
<protein>
    <submittedName>
        <fullName evidence="3">PQQ-binding-like beta-propeller repeat protein</fullName>
    </submittedName>
</protein>
<comment type="caution">
    <text evidence="3">The sequence shown here is derived from an EMBL/GenBank/DDBJ whole genome shotgun (WGS) entry which is preliminary data.</text>
</comment>
<keyword evidence="4" id="KW-1185">Reference proteome</keyword>
<accession>A0ABV5MC41</accession>
<dbReference type="InterPro" id="IPR006311">
    <property type="entry name" value="TAT_signal"/>
</dbReference>